<evidence type="ECO:0000313" key="2">
    <source>
        <dbReference type="Proteomes" id="UP001050975"/>
    </source>
</evidence>
<reference evidence="1" key="1">
    <citation type="submission" date="2019-10" db="EMBL/GenBank/DDBJ databases">
        <title>Draft genome sequece of Microseira wollei NIES-4236.</title>
        <authorList>
            <person name="Yamaguchi H."/>
            <person name="Suzuki S."/>
            <person name="Kawachi M."/>
        </authorList>
    </citation>
    <scope>NUCLEOTIDE SEQUENCE</scope>
    <source>
        <strain evidence="1">NIES-4236</strain>
    </source>
</reference>
<comment type="caution">
    <text evidence="1">The sequence shown here is derived from an EMBL/GenBank/DDBJ whole genome shotgun (WGS) entry which is preliminary data.</text>
</comment>
<keyword evidence="2" id="KW-1185">Reference proteome</keyword>
<proteinExistence type="predicted"/>
<dbReference type="AlphaFoldDB" id="A0AAV3XNN5"/>
<gene>
    <name evidence="1" type="ORF">MiSe_70840</name>
</gene>
<protein>
    <submittedName>
        <fullName evidence="1">Uncharacterized protein</fullName>
    </submittedName>
</protein>
<name>A0AAV3XNN5_9CYAN</name>
<accession>A0AAV3XNN5</accession>
<evidence type="ECO:0000313" key="1">
    <source>
        <dbReference type="EMBL" id="GET42269.1"/>
    </source>
</evidence>
<dbReference type="EMBL" id="BLAY01000156">
    <property type="protein sequence ID" value="GET42269.1"/>
    <property type="molecule type" value="Genomic_DNA"/>
</dbReference>
<dbReference type="RefSeq" id="WP_226589532.1">
    <property type="nucleotide sequence ID" value="NZ_BLAY01000156.1"/>
</dbReference>
<sequence>MLNAASGNIEKYIEIYVDVSKLSYPVAKLIGLALFELINDDNKNMGWGTIQRDALAKAARELVAHGVLRSNKNAVNTLNKHFNTPGQDYHKFSRNNTKHMELVHWAIKE</sequence>
<organism evidence="1 2">
    <name type="scientific">Microseira wollei NIES-4236</name>
    <dbReference type="NCBI Taxonomy" id="2530354"/>
    <lineage>
        <taxon>Bacteria</taxon>
        <taxon>Bacillati</taxon>
        <taxon>Cyanobacteriota</taxon>
        <taxon>Cyanophyceae</taxon>
        <taxon>Oscillatoriophycideae</taxon>
        <taxon>Aerosakkonematales</taxon>
        <taxon>Aerosakkonemataceae</taxon>
        <taxon>Microseira</taxon>
    </lineage>
</organism>
<dbReference type="Proteomes" id="UP001050975">
    <property type="component" value="Unassembled WGS sequence"/>
</dbReference>